<evidence type="ECO:0000256" key="10">
    <source>
        <dbReference type="ARBA" id="ARBA00045387"/>
    </source>
</evidence>
<dbReference type="EMBL" id="GGMS01009057">
    <property type="protein sequence ID" value="MBY78260.1"/>
    <property type="molecule type" value="Transcribed_RNA"/>
</dbReference>
<keyword evidence="5 14" id="KW-0285">Flavoprotein</keyword>
<dbReference type="GO" id="GO:0016937">
    <property type="term" value="F:short-chain fatty acyl-CoA dehydrogenase activity"/>
    <property type="evidence" value="ECO:0007669"/>
    <property type="project" value="UniProtKB-EC"/>
</dbReference>
<dbReference type="Pfam" id="PF02771">
    <property type="entry name" value="Acyl-CoA_dh_N"/>
    <property type="match status" value="1"/>
</dbReference>
<organism evidence="18">
    <name type="scientific">Sipha flava</name>
    <name type="common">yellow sugarcane aphid</name>
    <dbReference type="NCBI Taxonomy" id="143950"/>
    <lineage>
        <taxon>Eukaryota</taxon>
        <taxon>Metazoa</taxon>
        <taxon>Ecdysozoa</taxon>
        <taxon>Arthropoda</taxon>
        <taxon>Hexapoda</taxon>
        <taxon>Insecta</taxon>
        <taxon>Pterygota</taxon>
        <taxon>Neoptera</taxon>
        <taxon>Paraneoptera</taxon>
        <taxon>Hemiptera</taxon>
        <taxon>Sternorrhyncha</taxon>
        <taxon>Aphidomorpha</taxon>
        <taxon>Aphidoidea</taxon>
        <taxon>Aphididae</taxon>
        <taxon>Sipha</taxon>
    </lineage>
</organism>
<gene>
    <name evidence="18" type="primary">Acads_3</name>
    <name evidence="20" type="synonym">LOC112686489</name>
    <name evidence="18" type="ORF">g.68414</name>
</gene>
<protein>
    <recommendedName>
        <fullName evidence="9">Short-chain specific acyl-CoA dehydrogenase, mitochondrial</fullName>
        <ecNumber evidence="4">1.3.8.1</ecNumber>
    </recommendedName>
    <alternativeName>
        <fullName evidence="8">Butyryl-CoA dehydrogenase</fullName>
    </alternativeName>
</protein>
<comment type="catalytic activity">
    <reaction evidence="12">
        <text>hexanoyl-CoA + oxidized [electron-transfer flavoprotein] + H(+) = (2E)-hexenoyl-CoA + reduced [electron-transfer flavoprotein]</text>
        <dbReference type="Rhea" id="RHEA:43464"/>
        <dbReference type="Rhea" id="RHEA-COMP:10685"/>
        <dbReference type="Rhea" id="RHEA-COMP:10686"/>
        <dbReference type="ChEBI" id="CHEBI:15378"/>
        <dbReference type="ChEBI" id="CHEBI:57692"/>
        <dbReference type="ChEBI" id="CHEBI:58307"/>
        <dbReference type="ChEBI" id="CHEBI:62077"/>
        <dbReference type="ChEBI" id="CHEBI:62620"/>
    </reaction>
    <physiologicalReaction direction="left-to-right" evidence="12">
        <dbReference type="Rhea" id="RHEA:43465"/>
    </physiologicalReaction>
</comment>
<evidence type="ECO:0000256" key="1">
    <source>
        <dbReference type="ARBA" id="ARBA00001974"/>
    </source>
</evidence>
<dbReference type="InterPro" id="IPR009075">
    <property type="entry name" value="AcylCo_DH/oxidase_C"/>
</dbReference>
<evidence type="ECO:0000256" key="9">
    <source>
        <dbReference type="ARBA" id="ARBA00044204"/>
    </source>
</evidence>
<dbReference type="OrthoDB" id="10254877at2759"/>
<dbReference type="GO" id="GO:0005739">
    <property type="term" value="C:mitochondrion"/>
    <property type="evidence" value="ECO:0007669"/>
    <property type="project" value="TreeGrafter"/>
</dbReference>
<dbReference type="GO" id="GO:0033539">
    <property type="term" value="P:fatty acid beta-oxidation using acyl-CoA dehydrogenase"/>
    <property type="evidence" value="ECO:0007669"/>
    <property type="project" value="TreeGrafter"/>
</dbReference>
<keyword evidence="6 14" id="KW-0274">FAD</keyword>
<reference evidence="20" key="2">
    <citation type="submission" date="2025-04" db="UniProtKB">
        <authorList>
            <consortium name="RefSeq"/>
        </authorList>
    </citation>
    <scope>IDENTIFICATION</scope>
    <source>
        <tissue evidence="20">Whole body</tissue>
    </source>
</reference>
<accession>A0A2S2QL49</accession>
<comment type="pathway">
    <text evidence="2">Lipid metabolism; mitochondrial fatty acid beta-oxidation.</text>
</comment>
<feature type="domain" description="Acyl-CoA oxidase/dehydrogenase middle" evidence="16">
    <location>
        <begin position="139"/>
        <end position="234"/>
    </location>
</feature>
<evidence type="ECO:0000256" key="12">
    <source>
        <dbReference type="ARBA" id="ARBA00049192"/>
    </source>
</evidence>
<evidence type="ECO:0000256" key="14">
    <source>
        <dbReference type="RuleBase" id="RU362125"/>
    </source>
</evidence>
<evidence type="ECO:0000256" key="6">
    <source>
        <dbReference type="ARBA" id="ARBA00022827"/>
    </source>
</evidence>
<proteinExistence type="inferred from homology"/>
<dbReference type="PIRSF" id="PIRSF016578">
    <property type="entry name" value="HsaA"/>
    <property type="match status" value="1"/>
</dbReference>
<dbReference type="SUPFAM" id="SSF56645">
    <property type="entry name" value="Acyl-CoA dehydrogenase NM domain-like"/>
    <property type="match status" value="1"/>
</dbReference>
<comment type="function">
    <text evidence="10">Short-chain specific acyl-CoA dehydrogenase is one of the acyl-CoA dehydrogenases that catalyze the first step of mitochondrial fatty acid beta-oxidation, an aerobic process breaking down fatty acids into acetyl-CoA and allowing the production of energy from fats. The first step of fatty acid beta-oxidation consists in the removal of one hydrogen from C-2 and C-3 of the straight-chain fatty acyl-CoA thioester, resulting in the formation of trans-2-enoyl-CoA. Among the different mitochondrial acyl-CoA dehydrogenases, short-chain specific acyl-CoA dehydrogenase acts specifically on acyl-CoAs with saturated 4 to 6 carbons long primary chains.</text>
</comment>
<reference evidence="18" key="1">
    <citation type="submission" date="2018-04" db="EMBL/GenBank/DDBJ databases">
        <title>Transcriptome assembly of Sipha flava.</title>
        <authorList>
            <person name="Scully E.D."/>
            <person name="Geib S.M."/>
            <person name="Palmer N.A."/>
            <person name="Koch K."/>
            <person name="Bradshaw J."/>
            <person name="Heng-Moss T."/>
            <person name="Sarath G."/>
        </authorList>
    </citation>
    <scope>NUCLEOTIDE SEQUENCE</scope>
</reference>
<evidence type="ECO:0000256" key="11">
    <source>
        <dbReference type="ARBA" id="ARBA00048499"/>
    </source>
</evidence>
<evidence type="ECO:0000259" key="16">
    <source>
        <dbReference type="Pfam" id="PF02770"/>
    </source>
</evidence>
<dbReference type="PANTHER" id="PTHR43884:SF26">
    <property type="entry name" value="MEDIUM-CHAIN SPECIFIC ACYL-COA DEHYDROGENASE, MITOCHONDRIAL-LIKE PROTEIN-RELATED"/>
    <property type="match status" value="1"/>
</dbReference>
<comment type="catalytic activity">
    <reaction evidence="13">
        <text>butanoyl-CoA + oxidized [electron-transfer flavoprotein] + H(+) = (2E)-butenoyl-CoA + reduced [electron-transfer flavoprotein]</text>
        <dbReference type="Rhea" id="RHEA:24004"/>
        <dbReference type="Rhea" id="RHEA-COMP:10685"/>
        <dbReference type="Rhea" id="RHEA-COMP:10686"/>
        <dbReference type="ChEBI" id="CHEBI:15378"/>
        <dbReference type="ChEBI" id="CHEBI:57332"/>
        <dbReference type="ChEBI" id="CHEBI:57371"/>
        <dbReference type="ChEBI" id="CHEBI:57692"/>
        <dbReference type="ChEBI" id="CHEBI:58307"/>
        <dbReference type="EC" id="1.3.8.1"/>
    </reaction>
    <physiologicalReaction direction="left-to-right" evidence="13">
        <dbReference type="Rhea" id="RHEA:24005"/>
    </physiologicalReaction>
</comment>
<evidence type="ECO:0000256" key="3">
    <source>
        <dbReference type="ARBA" id="ARBA00009347"/>
    </source>
</evidence>
<feature type="domain" description="Acyl-CoA dehydrogenase/oxidase C-terminal" evidence="15">
    <location>
        <begin position="246"/>
        <end position="394"/>
    </location>
</feature>
<sequence>MHSINSIIRQSTGIRNMSCFILPEVHTKLKNVCREFSEVELRPIAATLDNKQIFPSKQIKQLADLGIMGLVVDKKYGGFGADSLAMSVAVEEISRCCGGTGTIVSIHNALYAGIMNKIGTPDQKTKFLSHFIKNGIVGCFALSEPGSGSDAANMCTVAKRKGNNWVLNGTKAWVTNGIEGGAIIVIARSDLSKGHKGVSAFIVPTNSPGLTKGKRDDKLGIRAASSCNIILDNVIVPTENMLGNEGDGFKIALSGIDLARIGIASQALGISQAALDCAIDYAGKRIAFDNAIIKLSAVQQRLAKMATRLEAARLLTWKAAWLRDNDQPFTKAASMAKLEASQTATFVTHNCIQILGGVGYVKDMPAERHYRDARITEIYAGPTDIQYLVIAENLAKEYGLKTR</sequence>
<dbReference type="AlphaFoldDB" id="A0A2S2QL49"/>
<keyword evidence="19" id="KW-1185">Reference proteome</keyword>
<dbReference type="Gene3D" id="1.10.540.10">
    <property type="entry name" value="Acyl-CoA dehydrogenase/oxidase, N-terminal domain"/>
    <property type="match status" value="1"/>
</dbReference>
<evidence type="ECO:0000256" key="13">
    <source>
        <dbReference type="ARBA" id="ARBA00050758"/>
    </source>
</evidence>
<dbReference type="InterPro" id="IPR036250">
    <property type="entry name" value="AcylCo_DH-like_C"/>
</dbReference>
<dbReference type="InterPro" id="IPR006089">
    <property type="entry name" value="Acyl-CoA_DH_CS"/>
</dbReference>
<dbReference type="Pfam" id="PF00441">
    <property type="entry name" value="Acyl-CoA_dh_1"/>
    <property type="match status" value="1"/>
</dbReference>
<dbReference type="InterPro" id="IPR046373">
    <property type="entry name" value="Acyl-CoA_Oxase/DH_mid-dom_sf"/>
</dbReference>
<feature type="domain" description="Acyl-CoA dehydrogenase/oxidase N-terminal" evidence="17">
    <location>
        <begin position="24"/>
        <end position="132"/>
    </location>
</feature>
<evidence type="ECO:0000256" key="4">
    <source>
        <dbReference type="ARBA" id="ARBA00012046"/>
    </source>
</evidence>
<dbReference type="GO" id="GO:0046359">
    <property type="term" value="P:butyrate catabolic process"/>
    <property type="evidence" value="ECO:0007669"/>
    <property type="project" value="TreeGrafter"/>
</dbReference>
<dbReference type="FunFam" id="1.20.140.10:FF:000004">
    <property type="entry name" value="Acyl-CoA dehydrogenase FadE25"/>
    <property type="match status" value="1"/>
</dbReference>
<evidence type="ECO:0000256" key="5">
    <source>
        <dbReference type="ARBA" id="ARBA00022630"/>
    </source>
</evidence>
<evidence type="ECO:0000256" key="7">
    <source>
        <dbReference type="ARBA" id="ARBA00023002"/>
    </source>
</evidence>
<evidence type="ECO:0000259" key="15">
    <source>
        <dbReference type="Pfam" id="PF00441"/>
    </source>
</evidence>
<dbReference type="PROSITE" id="PS00073">
    <property type="entry name" value="ACYL_COA_DH_2"/>
    <property type="match status" value="1"/>
</dbReference>
<comment type="similarity">
    <text evidence="3 14">Belongs to the acyl-CoA dehydrogenase family.</text>
</comment>
<evidence type="ECO:0000313" key="20">
    <source>
        <dbReference type="RefSeq" id="XP_025414549.1"/>
    </source>
</evidence>
<dbReference type="FunFam" id="1.10.540.10:FF:000002">
    <property type="entry name" value="Acyl-CoA dehydrogenase FadE19"/>
    <property type="match status" value="1"/>
</dbReference>
<evidence type="ECO:0000313" key="19">
    <source>
        <dbReference type="Proteomes" id="UP000694846"/>
    </source>
</evidence>
<dbReference type="Gene3D" id="1.20.140.10">
    <property type="entry name" value="Butyryl-CoA Dehydrogenase, subunit A, domain 3"/>
    <property type="match status" value="1"/>
</dbReference>
<dbReference type="InterPro" id="IPR037069">
    <property type="entry name" value="AcylCoA_DH/ox_N_sf"/>
</dbReference>
<evidence type="ECO:0000313" key="18">
    <source>
        <dbReference type="EMBL" id="MBY78260.1"/>
    </source>
</evidence>
<dbReference type="Pfam" id="PF02770">
    <property type="entry name" value="Acyl-CoA_dh_M"/>
    <property type="match status" value="1"/>
</dbReference>
<dbReference type="InterPro" id="IPR006091">
    <property type="entry name" value="Acyl-CoA_Oxase/DH_mid-dom"/>
</dbReference>
<dbReference type="Gene3D" id="2.40.110.10">
    <property type="entry name" value="Butyryl-CoA Dehydrogenase, subunit A, domain 2"/>
    <property type="match status" value="1"/>
</dbReference>
<dbReference type="RefSeq" id="XP_025414549.1">
    <property type="nucleotide sequence ID" value="XM_025558764.1"/>
</dbReference>
<keyword evidence="7 14" id="KW-0560">Oxidoreductase</keyword>
<dbReference type="EC" id="1.3.8.1" evidence="4"/>
<dbReference type="Proteomes" id="UP000694846">
    <property type="component" value="Unplaced"/>
</dbReference>
<dbReference type="PANTHER" id="PTHR43884">
    <property type="entry name" value="ACYL-COA DEHYDROGENASE"/>
    <property type="match status" value="1"/>
</dbReference>
<evidence type="ECO:0000259" key="17">
    <source>
        <dbReference type="Pfam" id="PF02771"/>
    </source>
</evidence>
<dbReference type="GO" id="GO:0050660">
    <property type="term" value="F:flavin adenine dinucleotide binding"/>
    <property type="evidence" value="ECO:0007669"/>
    <property type="project" value="InterPro"/>
</dbReference>
<dbReference type="SUPFAM" id="SSF47203">
    <property type="entry name" value="Acyl-CoA dehydrogenase C-terminal domain-like"/>
    <property type="match status" value="1"/>
</dbReference>
<comment type="cofactor">
    <cofactor evidence="1 14">
        <name>FAD</name>
        <dbReference type="ChEBI" id="CHEBI:57692"/>
    </cofactor>
</comment>
<dbReference type="InterPro" id="IPR009100">
    <property type="entry name" value="AcylCoA_DH/oxidase_NM_dom_sf"/>
</dbReference>
<evidence type="ECO:0000256" key="8">
    <source>
        <dbReference type="ARBA" id="ARBA00031895"/>
    </source>
</evidence>
<name>A0A2S2QL49_9HEMI</name>
<comment type="catalytic activity">
    <reaction evidence="11">
        <text>pentanoyl-CoA + oxidized [electron-transfer flavoprotein] + H(+) = (2E)-pentenoyl-CoA + reduced [electron-transfer flavoprotein]</text>
        <dbReference type="Rhea" id="RHEA:43456"/>
        <dbReference type="Rhea" id="RHEA-COMP:10685"/>
        <dbReference type="Rhea" id="RHEA-COMP:10686"/>
        <dbReference type="ChEBI" id="CHEBI:15378"/>
        <dbReference type="ChEBI" id="CHEBI:57389"/>
        <dbReference type="ChEBI" id="CHEBI:57692"/>
        <dbReference type="ChEBI" id="CHEBI:58307"/>
        <dbReference type="ChEBI" id="CHEBI:86160"/>
    </reaction>
    <physiologicalReaction direction="left-to-right" evidence="11">
        <dbReference type="Rhea" id="RHEA:43457"/>
    </physiologicalReaction>
</comment>
<evidence type="ECO:0000256" key="2">
    <source>
        <dbReference type="ARBA" id="ARBA00005198"/>
    </source>
</evidence>
<dbReference type="FunFam" id="2.40.110.10:FF:000001">
    <property type="entry name" value="Acyl-CoA dehydrogenase, mitochondrial"/>
    <property type="match status" value="1"/>
</dbReference>
<dbReference type="InterPro" id="IPR013786">
    <property type="entry name" value="AcylCoA_DH/ox_N"/>
</dbReference>